<dbReference type="KEGG" id="kbi:30205222"/>
<protein>
    <recommendedName>
        <fullName evidence="7">Nucleotide-diphospho-sugar transferase domain-containing protein</fullName>
    </recommendedName>
</protein>
<dbReference type="InterPro" id="IPR008630">
    <property type="entry name" value="Glyco_trans_34"/>
</dbReference>
<comment type="similarity">
    <text evidence="1">Belongs to the glycosyltransferase 34 family.</text>
</comment>
<dbReference type="STRING" id="1296100.A0A1B9GED3"/>
<reference evidence="4" key="3">
    <citation type="submission" date="2014-01" db="EMBL/GenBank/DDBJ databases">
        <title>Evolution of pathogenesis and genome organization in the Tremellales.</title>
        <authorList>
            <person name="Cuomo C."/>
            <person name="Litvintseva A."/>
            <person name="Heitman J."/>
            <person name="Chen Y."/>
            <person name="Sun S."/>
            <person name="Springer D."/>
            <person name="Dromer F."/>
            <person name="Young S."/>
            <person name="Zeng Q."/>
            <person name="Chapman S."/>
            <person name="Gujja S."/>
            <person name="Saif S."/>
            <person name="Birren B."/>
        </authorList>
    </citation>
    <scope>NUCLEOTIDE SEQUENCE</scope>
    <source>
        <strain evidence="4">CBS 10118</strain>
    </source>
</reference>
<evidence type="ECO:0008006" key="7">
    <source>
        <dbReference type="Google" id="ProtNLM"/>
    </source>
</evidence>
<accession>A0A1B9GED3</accession>
<dbReference type="RefSeq" id="XP_019050391.1">
    <property type="nucleotide sequence ID" value="XM_019187513.1"/>
</dbReference>
<sequence>MGYLFPSKDYPYDLYNSSHSPTLAHELDEGKSERSIVTVTATSTITQTITPTLPSASPTRHPIIILQHLTDNSHSTIGKYDSRLLLDRSPADHERHAKIHGYRYIGDNASYVEEKFHSRRKSNNKIHVLMKTLLVELGKPEGERAEWVFVTDADTVIYSPSIPLHHLIPSSRHDLPSETLFLGIKDFNGFNNGNMFLRVNRRMISFLAHALSKEEERAQKIMRGERPLDPHGRVRDNFASDQEPLSLAFLSPDNRDIREGFYKIPCHWVNFYPEQFRGNYTQELDELILQVHYPNFRKWTYPLQPIVSHAEDVYSTAIGKALNEGLVVSDSEGLELMEWYDRSRKVADEWWRRAKNGIEGIEFTTI</sequence>
<dbReference type="AlphaFoldDB" id="A0A1B9GED3"/>
<dbReference type="GeneID" id="30205222"/>
<reference evidence="4" key="1">
    <citation type="submission" date="2013-07" db="EMBL/GenBank/DDBJ databases">
        <title>The Genome Sequence of Cryptococcus bestiolae CBS10118.</title>
        <authorList>
            <consortium name="The Broad Institute Genome Sequencing Platform"/>
            <person name="Cuomo C."/>
            <person name="Litvintseva A."/>
            <person name="Chen Y."/>
            <person name="Heitman J."/>
            <person name="Sun S."/>
            <person name="Springer D."/>
            <person name="Dromer F."/>
            <person name="Young S.K."/>
            <person name="Zeng Q."/>
            <person name="Gargeya S."/>
            <person name="Fitzgerald M."/>
            <person name="Abouelleil A."/>
            <person name="Alvarado L."/>
            <person name="Berlin A.M."/>
            <person name="Chapman S.B."/>
            <person name="Dewar J."/>
            <person name="Goldberg J."/>
            <person name="Griggs A."/>
            <person name="Gujja S."/>
            <person name="Hansen M."/>
            <person name="Howarth C."/>
            <person name="Imamovic A."/>
            <person name="Larimer J."/>
            <person name="McCowan C."/>
            <person name="Murphy C."/>
            <person name="Pearson M."/>
            <person name="Priest M."/>
            <person name="Roberts A."/>
            <person name="Saif S."/>
            <person name="Shea T."/>
            <person name="Sykes S."/>
            <person name="Wortman J."/>
            <person name="Nusbaum C."/>
            <person name="Birren B."/>
        </authorList>
    </citation>
    <scope>NUCLEOTIDE SEQUENCE [LARGE SCALE GENOMIC DNA]</scope>
    <source>
        <strain evidence="4">CBS 10118</strain>
    </source>
</reference>
<dbReference type="EMBL" id="KI894018">
    <property type="protein sequence ID" value="OCF29321.1"/>
    <property type="molecule type" value="Genomic_DNA"/>
</dbReference>
<reference evidence="5" key="4">
    <citation type="submission" date="2024-02" db="EMBL/GenBank/DDBJ databases">
        <title>Comparative genomics of Cryptococcus and Kwoniella reveals pathogenesis evolution and contrasting modes of karyotype evolution via chromosome fusion or intercentromeric recombination.</title>
        <authorList>
            <person name="Coelho M.A."/>
            <person name="David-Palma M."/>
            <person name="Shea T."/>
            <person name="Bowers K."/>
            <person name="McGinley-Smith S."/>
            <person name="Mohammad A.W."/>
            <person name="Gnirke A."/>
            <person name="Yurkov A.M."/>
            <person name="Nowrousian M."/>
            <person name="Sun S."/>
            <person name="Cuomo C.A."/>
            <person name="Heitman J."/>
        </authorList>
    </citation>
    <scope>NUCLEOTIDE SEQUENCE</scope>
    <source>
        <strain evidence="5">CBS 10118</strain>
    </source>
</reference>
<dbReference type="GO" id="GO:0006487">
    <property type="term" value="P:protein N-linked glycosylation"/>
    <property type="evidence" value="ECO:0007669"/>
    <property type="project" value="TreeGrafter"/>
</dbReference>
<evidence type="ECO:0000256" key="2">
    <source>
        <dbReference type="ARBA" id="ARBA00022676"/>
    </source>
</evidence>
<evidence type="ECO:0000313" key="5">
    <source>
        <dbReference type="EMBL" id="WVW80157.1"/>
    </source>
</evidence>
<keyword evidence="2" id="KW-0328">Glycosyltransferase</keyword>
<proteinExistence type="inferred from homology"/>
<keyword evidence="6" id="KW-1185">Reference proteome</keyword>
<gene>
    <name evidence="4" type="ORF">I302_00823</name>
    <name evidence="5" type="ORF">I302_102134</name>
</gene>
<dbReference type="Gene3D" id="3.90.550.10">
    <property type="entry name" value="Spore Coat Polysaccharide Biosynthesis Protein SpsA, Chain A"/>
    <property type="match status" value="1"/>
</dbReference>
<dbReference type="Proteomes" id="UP000092730">
    <property type="component" value="Chromosome 1"/>
</dbReference>
<dbReference type="PANTHER" id="PTHR31306">
    <property type="entry name" value="ALPHA-1,6-MANNOSYLTRANSFERASE MNN11-RELATED"/>
    <property type="match status" value="1"/>
</dbReference>
<dbReference type="GO" id="GO:0000139">
    <property type="term" value="C:Golgi membrane"/>
    <property type="evidence" value="ECO:0007669"/>
    <property type="project" value="TreeGrafter"/>
</dbReference>
<name>A0A1B9GED3_9TREE</name>
<reference evidence="5" key="2">
    <citation type="submission" date="2013-07" db="EMBL/GenBank/DDBJ databases">
        <authorList>
            <consortium name="The Broad Institute Genome Sequencing Platform"/>
            <person name="Cuomo C."/>
            <person name="Litvintseva A."/>
            <person name="Chen Y."/>
            <person name="Heitman J."/>
            <person name="Sun S."/>
            <person name="Springer D."/>
            <person name="Dromer F."/>
            <person name="Young S.K."/>
            <person name="Zeng Q."/>
            <person name="Gargeya S."/>
            <person name="Fitzgerald M."/>
            <person name="Abouelleil A."/>
            <person name="Alvarado L."/>
            <person name="Berlin A.M."/>
            <person name="Chapman S.B."/>
            <person name="Dewar J."/>
            <person name="Goldberg J."/>
            <person name="Griggs A."/>
            <person name="Gujja S."/>
            <person name="Hansen M."/>
            <person name="Howarth C."/>
            <person name="Imamovic A."/>
            <person name="Larimer J."/>
            <person name="McCowan C."/>
            <person name="Murphy C."/>
            <person name="Pearson M."/>
            <person name="Priest M."/>
            <person name="Roberts A."/>
            <person name="Saif S."/>
            <person name="Shea T."/>
            <person name="Sykes S."/>
            <person name="Wortman J."/>
            <person name="Nusbaum C."/>
            <person name="Birren B."/>
        </authorList>
    </citation>
    <scope>NUCLEOTIDE SEQUENCE</scope>
    <source>
        <strain evidence="5">CBS 10118</strain>
    </source>
</reference>
<organism evidence="4">
    <name type="scientific">Kwoniella bestiolae CBS 10118</name>
    <dbReference type="NCBI Taxonomy" id="1296100"/>
    <lineage>
        <taxon>Eukaryota</taxon>
        <taxon>Fungi</taxon>
        <taxon>Dikarya</taxon>
        <taxon>Basidiomycota</taxon>
        <taxon>Agaricomycotina</taxon>
        <taxon>Tremellomycetes</taxon>
        <taxon>Tremellales</taxon>
        <taxon>Cryptococcaceae</taxon>
        <taxon>Kwoniella</taxon>
    </lineage>
</organism>
<dbReference type="VEuPathDB" id="FungiDB:I302_00823"/>
<dbReference type="EMBL" id="CP144541">
    <property type="protein sequence ID" value="WVW80157.1"/>
    <property type="molecule type" value="Genomic_DNA"/>
</dbReference>
<evidence type="ECO:0000313" key="4">
    <source>
        <dbReference type="EMBL" id="OCF29321.1"/>
    </source>
</evidence>
<keyword evidence="3" id="KW-0808">Transferase</keyword>
<evidence type="ECO:0000313" key="6">
    <source>
        <dbReference type="Proteomes" id="UP000092730"/>
    </source>
</evidence>
<dbReference type="GO" id="GO:0016757">
    <property type="term" value="F:glycosyltransferase activity"/>
    <property type="evidence" value="ECO:0007669"/>
    <property type="project" value="UniProtKB-KW"/>
</dbReference>
<evidence type="ECO:0000256" key="3">
    <source>
        <dbReference type="ARBA" id="ARBA00022679"/>
    </source>
</evidence>
<evidence type="ECO:0000256" key="1">
    <source>
        <dbReference type="ARBA" id="ARBA00005664"/>
    </source>
</evidence>
<dbReference type="OrthoDB" id="2594328at2759"/>
<dbReference type="PANTHER" id="PTHR31306:SF8">
    <property type="entry name" value="GLYCOSYLTRANSFERASE FAMILY 34 PROTEIN"/>
    <property type="match status" value="1"/>
</dbReference>
<dbReference type="InterPro" id="IPR029044">
    <property type="entry name" value="Nucleotide-diphossugar_trans"/>
</dbReference>